<dbReference type="Proteomes" id="UP000762676">
    <property type="component" value="Unassembled WGS sequence"/>
</dbReference>
<name>A0AAV4JDZ5_9GAST</name>
<comment type="caution">
    <text evidence="1">The sequence shown here is derived from an EMBL/GenBank/DDBJ whole genome shotgun (WGS) entry which is preliminary data.</text>
</comment>
<gene>
    <name evidence="1" type="ORF">ElyMa_001549600</name>
</gene>
<proteinExistence type="predicted"/>
<evidence type="ECO:0000313" key="1">
    <source>
        <dbReference type="EMBL" id="GFS19616.1"/>
    </source>
</evidence>
<dbReference type="EMBL" id="BMAT01003077">
    <property type="protein sequence ID" value="GFS19616.1"/>
    <property type="molecule type" value="Genomic_DNA"/>
</dbReference>
<keyword evidence="2" id="KW-1185">Reference proteome</keyword>
<sequence length="108" mass="12667">MDTHGDPHLRRIPDRYTNPHSLLFKLMFLISITFEKVSREIDQCAVYEGHNESGQYSVTEHRLRGQAYHFFLLVNGKGNRIDRDRQQKWSRCIESGGLALYNALKFNI</sequence>
<accession>A0AAV4JDZ5</accession>
<dbReference type="AlphaFoldDB" id="A0AAV4JDZ5"/>
<protein>
    <submittedName>
        <fullName evidence="1">Uncharacterized protein</fullName>
    </submittedName>
</protein>
<reference evidence="1 2" key="1">
    <citation type="journal article" date="2021" name="Elife">
        <title>Chloroplast acquisition without the gene transfer in kleptoplastic sea slugs, Plakobranchus ocellatus.</title>
        <authorList>
            <person name="Maeda T."/>
            <person name="Takahashi S."/>
            <person name="Yoshida T."/>
            <person name="Shimamura S."/>
            <person name="Takaki Y."/>
            <person name="Nagai Y."/>
            <person name="Toyoda A."/>
            <person name="Suzuki Y."/>
            <person name="Arimoto A."/>
            <person name="Ishii H."/>
            <person name="Satoh N."/>
            <person name="Nishiyama T."/>
            <person name="Hasebe M."/>
            <person name="Maruyama T."/>
            <person name="Minagawa J."/>
            <person name="Obokata J."/>
            <person name="Shigenobu S."/>
        </authorList>
    </citation>
    <scope>NUCLEOTIDE SEQUENCE [LARGE SCALE GENOMIC DNA]</scope>
</reference>
<evidence type="ECO:0000313" key="2">
    <source>
        <dbReference type="Proteomes" id="UP000762676"/>
    </source>
</evidence>
<organism evidence="1 2">
    <name type="scientific">Elysia marginata</name>
    <dbReference type="NCBI Taxonomy" id="1093978"/>
    <lineage>
        <taxon>Eukaryota</taxon>
        <taxon>Metazoa</taxon>
        <taxon>Spiralia</taxon>
        <taxon>Lophotrochozoa</taxon>
        <taxon>Mollusca</taxon>
        <taxon>Gastropoda</taxon>
        <taxon>Heterobranchia</taxon>
        <taxon>Euthyneura</taxon>
        <taxon>Panpulmonata</taxon>
        <taxon>Sacoglossa</taxon>
        <taxon>Placobranchoidea</taxon>
        <taxon>Plakobranchidae</taxon>
        <taxon>Elysia</taxon>
    </lineage>
</organism>